<dbReference type="InterPro" id="IPR039013">
    <property type="entry name" value="YgiF"/>
</dbReference>
<evidence type="ECO:0000313" key="4">
    <source>
        <dbReference type="Proteomes" id="UP000185109"/>
    </source>
</evidence>
<dbReference type="SUPFAM" id="SSF55154">
    <property type="entry name" value="CYTH-like phosphatases"/>
    <property type="match status" value="1"/>
</dbReference>
<gene>
    <name evidence="3" type="ORF">AM571_PC02091</name>
</gene>
<dbReference type="SMART" id="SM01118">
    <property type="entry name" value="CYTH"/>
    <property type="match status" value="1"/>
</dbReference>
<dbReference type="RefSeq" id="WP_074065473.1">
    <property type="nucleotide sequence ID" value="NZ_CP017244.1"/>
</dbReference>
<organism evidence="3 4">
    <name type="scientific">Rhizobium etli 8C-3</name>
    <dbReference type="NCBI Taxonomy" id="538025"/>
    <lineage>
        <taxon>Bacteria</taxon>
        <taxon>Pseudomonadati</taxon>
        <taxon>Pseudomonadota</taxon>
        <taxon>Alphaproteobacteria</taxon>
        <taxon>Hyphomicrobiales</taxon>
        <taxon>Rhizobiaceae</taxon>
        <taxon>Rhizobium/Agrobacterium group</taxon>
        <taxon>Rhizobium</taxon>
    </lineage>
</organism>
<dbReference type="InterPro" id="IPR023577">
    <property type="entry name" value="CYTH_domain"/>
</dbReference>
<dbReference type="Pfam" id="PF01928">
    <property type="entry name" value="CYTH"/>
    <property type="match status" value="1"/>
</dbReference>
<dbReference type="PANTHER" id="PTHR39569:SF1">
    <property type="entry name" value="INORGANIC TRIPHOSPHATASE"/>
    <property type="match status" value="1"/>
</dbReference>
<dbReference type="GO" id="GO:0046872">
    <property type="term" value="F:metal ion binding"/>
    <property type="evidence" value="ECO:0007669"/>
    <property type="project" value="TreeGrafter"/>
</dbReference>
<feature type="domain" description="CHAD" evidence="2">
    <location>
        <begin position="208"/>
        <end position="481"/>
    </location>
</feature>
<name>A0A1L5PHU3_RHIET</name>
<evidence type="ECO:0000313" key="3">
    <source>
        <dbReference type="EMBL" id="APO79817.1"/>
    </source>
</evidence>
<evidence type="ECO:0000259" key="1">
    <source>
        <dbReference type="PROSITE" id="PS51707"/>
    </source>
</evidence>
<feature type="domain" description="CYTH" evidence="1">
    <location>
        <begin position="2"/>
        <end position="194"/>
    </location>
</feature>
<geneLocation type="plasmid" evidence="4">
    <name>prsp8c3c</name>
</geneLocation>
<dbReference type="PROSITE" id="PS51707">
    <property type="entry name" value="CYTH"/>
    <property type="match status" value="1"/>
</dbReference>
<dbReference type="GO" id="GO:0050355">
    <property type="term" value="F:inorganic triphosphate phosphatase activity"/>
    <property type="evidence" value="ECO:0007669"/>
    <property type="project" value="InterPro"/>
</dbReference>
<keyword evidence="3" id="KW-0614">Plasmid</keyword>
<protein>
    <submittedName>
        <fullName evidence="3">CHAD/CYTH-like domain-containing protein</fullName>
    </submittedName>
</protein>
<dbReference type="InterPro" id="IPR033469">
    <property type="entry name" value="CYTH-like_dom_sf"/>
</dbReference>
<dbReference type="SMART" id="SM00880">
    <property type="entry name" value="CHAD"/>
    <property type="match status" value="1"/>
</dbReference>
<reference evidence="3 4" key="1">
    <citation type="submission" date="2016-09" db="EMBL/GenBank/DDBJ databases">
        <title>The complete genome sequences of Rhizobium gallicum, symbiovars gallicum and phaseoli, symbionts associated to common bean (Phaseolus vulgaris).</title>
        <authorList>
            <person name="Bustos P."/>
            <person name="Santamaria R.I."/>
            <person name="Perez-Carrascal O.M."/>
            <person name="Juarez S."/>
            <person name="Lozano L."/>
            <person name="Martinez-Flores I."/>
            <person name="Martinez-Romero E."/>
            <person name="Cevallos M."/>
            <person name="Romero D."/>
            <person name="Davila G."/>
            <person name="Gonzalez V."/>
        </authorList>
    </citation>
    <scope>NUCLEOTIDE SEQUENCE [LARGE SCALE GENOMIC DNA]</scope>
    <source>
        <strain evidence="3 4">8C-3</strain>
        <plasmid evidence="4">Plasmid prsp8c3c</plasmid>
    </source>
</reference>
<dbReference type="AlphaFoldDB" id="A0A1L5PHU3"/>
<dbReference type="EMBL" id="CP017244">
    <property type="protein sequence ID" value="APO79817.1"/>
    <property type="molecule type" value="Genomic_DNA"/>
</dbReference>
<dbReference type="PROSITE" id="PS51708">
    <property type="entry name" value="CHAD"/>
    <property type="match status" value="1"/>
</dbReference>
<sequence>MAEEVELKLELAPGAVEDALGSGLLGEPTSILQQTSTYFDTTDRKLFDRGFTLRIRKTGNSLVQTVKAIGESASLFARSEWETPVEQGQPVLDHSSPIENEFGIDIVLVPKFDVEIERRIWNFDEQHSKIEVAVDQGEVVSGERRMSVREVELELKDGDPADLFIFARKLDATAPFRFGVRSKAERGFALIDAERLVYKAERLHLEKSMRASTSFQTIAESCFRHFRLNEDILLRQRNPEALHQARVAIRRLRSAFSIYKPMLPGDEPQRLKDEFRWLAQVLGEARNVDVLLPKANDADVRSRLDDAREKAYDDAIAALTSSRARALMLDFNEWLRCGGYLSHDQTAKIREQPAADFARSALQRMRKKLKKHGQALAETDDEHRHEARKDAKKFRYAAEFFATLFDDKRGERRHEKFIALMASLQDELGALNDLVTGPDVLEKLGLSEHPARDGVVSHADKSRLIDAAQIALDEVIDAKRFWK</sequence>
<evidence type="ECO:0000259" key="2">
    <source>
        <dbReference type="PROSITE" id="PS51708"/>
    </source>
</evidence>
<dbReference type="Pfam" id="PF05235">
    <property type="entry name" value="CHAD"/>
    <property type="match status" value="1"/>
</dbReference>
<dbReference type="Gene3D" id="1.40.20.10">
    <property type="entry name" value="CHAD domain"/>
    <property type="match status" value="1"/>
</dbReference>
<dbReference type="InterPro" id="IPR007899">
    <property type="entry name" value="CHAD_dom"/>
</dbReference>
<dbReference type="PANTHER" id="PTHR39569">
    <property type="entry name" value="INORGANIC TRIPHOSPHATASE"/>
    <property type="match status" value="1"/>
</dbReference>
<dbReference type="InterPro" id="IPR038186">
    <property type="entry name" value="CHAD_dom_sf"/>
</dbReference>
<dbReference type="CDD" id="cd07756">
    <property type="entry name" value="CYTH-like_Pase_CHAD"/>
    <property type="match status" value="1"/>
</dbReference>
<dbReference type="Gene3D" id="2.40.320.10">
    <property type="entry name" value="Hypothetical Protein Pfu-838710-001"/>
    <property type="match status" value="1"/>
</dbReference>
<proteinExistence type="predicted"/>
<dbReference type="Proteomes" id="UP000185109">
    <property type="component" value="Plasmid pRsp8C3c"/>
</dbReference>
<accession>A0A1L5PHU3</accession>